<dbReference type="SUPFAM" id="SSF88874">
    <property type="entry name" value="Receptor-binding domain of short tail fibre protein gp12"/>
    <property type="match status" value="1"/>
</dbReference>
<evidence type="ECO:0000313" key="3">
    <source>
        <dbReference type="Proteomes" id="UP000253782"/>
    </source>
</evidence>
<dbReference type="InterPro" id="IPR037053">
    <property type="entry name" value="Phage_tail_collar_dom_sf"/>
</dbReference>
<keyword evidence="3" id="KW-1185">Reference proteome</keyword>
<dbReference type="AlphaFoldDB" id="A0A369UJX6"/>
<evidence type="ECO:0000313" key="2">
    <source>
        <dbReference type="EMBL" id="RDD81074.1"/>
    </source>
</evidence>
<reference evidence="2 3" key="1">
    <citation type="submission" date="2018-07" db="EMBL/GenBank/DDBJ databases">
        <title>Dyella tabacisoli L4-6T, whole genome shotgun sequence.</title>
        <authorList>
            <person name="Zhou X.-K."/>
            <person name="Li W.-J."/>
            <person name="Duan Y.-Q."/>
        </authorList>
    </citation>
    <scope>NUCLEOTIDE SEQUENCE [LARGE SCALE GENOMIC DNA]</scope>
    <source>
        <strain evidence="2 3">L4-6</strain>
    </source>
</reference>
<dbReference type="Proteomes" id="UP000253782">
    <property type="component" value="Unassembled WGS sequence"/>
</dbReference>
<dbReference type="OrthoDB" id="9810174at2"/>
<protein>
    <submittedName>
        <fullName evidence="2">Microcystin-dependent protein</fullName>
    </submittedName>
</protein>
<feature type="domain" description="Phage tail collar" evidence="1">
    <location>
        <begin position="7"/>
        <end position="61"/>
    </location>
</feature>
<comment type="caution">
    <text evidence="2">The sequence shown here is derived from an EMBL/GenBank/DDBJ whole genome shotgun (WGS) entry which is preliminary data.</text>
</comment>
<proteinExistence type="predicted"/>
<dbReference type="EMBL" id="QQAH01000012">
    <property type="protein sequence ID" value="RDD81074.1"/>
    <property type="molecule type" value="Genomic_DNA"/>
</dbReference>
<dbReference type="Gene3D" id="3.90.1340.10">
    <property type="entry name" value="Phage tail collar domain"/>
    <property type="match status" value="1"/>
</dbReference>
<dbReference type="Pfam" id="PF07484">
    <property type="entry name" value="Collar"/>
    <property type="match status" value="1"/>
</dbReference>
<gene>
    <name evidence="2" type="ORF">DVJ77_14035</name>
</gene>
<dbReference type="InterPro" id="IPR011083">
    <property type="entry name" value="Phage_tail_collar_dom"/>
</dbReference>
<evidence type="ECO:0000259" key="1">
    <source>
        <dbReference type="Pfam" id="PF07484"/>
    </source>
</evidence>
<sequence length="177" mass="18853">MSSPFIGEIQLFGFNFAPMGFSQCNGAVMSISQNTALFSLLGTYYGGNGQNTYQLPNLMTRAACSQGSGVGLSPRTIGENFGEDTVTLLASEMPMHNHVFDLHTQRDVTKRTNVPSAGASLLIPTQISPFLPNVAPNTSFAPSMLSPIGGSLPHENDQPYLAINYCIALTGIFPAFS</sequence>
<name>A0A369UJX6_9GAMM</name>
<dbReference type="RefSeq" id="WP_114846145.1">
    <property type="nucleotide sequence ID" value="NZ_JBHSPE010000008.1"/>
</dbReference>
<organism evidence="2 3">
    <name type="scientific">Dyella tabacisoli</name>
    <dbReference type="NCBI Taxonomy" id="2282381"/>
    <lineage>
        <taxon>Bacteria</taxon>
        <taxon>Pseudomonadati</taxon>
        <taxon>Pseudomonadota</taxon>
        <taxon>Gammaproteobacteria</taxon>
        <taxon>Lysobacterales</taxon>
        <taxon>Rhodanobacteraceae</taxon>
        <taxon>Dyella</taxon>
    </lineage>
</organism>
<accession>A0A369UJX6</accession>